<sequence length="69" mass="8132">MMIGYEKILKPTIKAIIKSIEEGDNFRYERFGFFMREGLLSIGNTRDYVEGMRQVSHPRGVRYRLSSDQ</sequence>
<comment type="caution">
    <text evidence="1">The sequence shown here is derived from an EMBL/GenBank/DDBJ whole genome shotgun (WGS) entry which is preliminary data.</text>
</comment>
<dbReference type="EMBL" id="BJUY01000003">
    <property type="protein sequence ID" value="GEK90825.1"/>
    <property type="molecule type" value="Genomic_DNA"/>
</dbReference>
<keyword evidence="2" id="KW-1185">Reference proteome</keyword>
<gene>
    <name evidence="1" type="ORF">AKA01nite_04470</name>
</gene>
<protein>
    <submittedName>
        <fullName evidence="1">Uncharacterized protein</fullName>
    </submittedName>
</protein>
<organism evidence="1 2">
    <name type="scientific">Alkalibacterium kapii</name>
    <dbReference type="NCBI Taxonomy" id="426704"/>
    <lineage>
        <taxon>Bacteria</taxon>
        <taxon>Bacillati</taxon>
        <taxon>Bacillota</taxon>
        <taxon>Bacilli</taxon>
        <taxon>Lactobacillales</taxon>
        <taxon>Carnobacteriaceae</taxon>
        <taxon>Alkalibacterium</taxon>
    </lineage>
</organism>
<name>A0A511ARJ3_9LACT</name>
<accession>A0A511ARJ3</accession>
<dbReference type="AlphaFoldDB" id="A0A511ARJ3"/>
<evidence type="ECO:0000313" key="1">
    <source>
        <dbReference type="EMBL" id="GEK90825.1"/>
    </source>
</evidence>
<dbReference type="Proteomes" id="UP000321662">
    <property type="component" value="Unassembled WGS sequence"/>
</dbReference>
<evidence type="ECO:0000313" key="2">
    <source>
        <dbReference type="Proteomes" id="UP000321662"/>
    </source>
</evidence>
<proteinExistence type="predicted"/>
<reference evidence="1 2" key="1">
    <citation type="submission" date="2019-07" db="EMBL/GenBank/DDBJ databases">
        <title>Whole genome shotgun sequence of Alkalibacterium kapii NBRC 103247.</title>
        <authorList>
            <person name="Hosoyama A."/>
            <person name="Uohara A."/>
            <person name="Ohji S."/>
            <person name="Ichikawa N."/>
        </authorList>
    </citation>
    <scope>NUCLEOTIDE SEQUENCE [LARGE SCALE GENOMIC DNA]</scope>
    <source>
        <strain evidence="1 2">NBRC 103247</strain>
    </source>
</reference>